<comment type="caution">
    <text evidence="7">The sequence shown here is derived from an EMBL/GenBank/DDBJ whole genome shotgun (WGS) entry which is preliminary data.</text>
</comment>
<dbReference type="Proteomes" id="UP001418796">
    <property type="component" value="Unassembled WGS sequence"/>
</dbReference>
<feature type="binding site" evidence="4">
    <location>
        <position position="111"/>
    </location>
    <ligand>
        <name>substrate</name>
    </ligand>
</feature>
<evidence type="ECO:0000256" key="5">
    <source>
        <dbReference type="RuleBase" id="RU003792"/>
    </source>
</evidence>
<accession>A0ABU9VCW7</accession>
<comment type="caution">
    <text evidence="4">Lacks conserved residue(s) required for the propagation of feature annotation.</text>
</comment>
<feature type="domain" description="Pseudouridine synthase I TruA alpha/beta" evidence="6">
    <location>
        <begin position="8"/>
        <end position="104"/>
    </location>
</feature>
<dbReference type="HAMAP" id="MF_00171">
    <property type="entry name" value="TruA"/>
    <property type="match status" value="1"/>
</dbReference>
<dbReference type="SUPFAM" id="SSF55120">
    <property type="entry name" value="Pseudouridine synthase"/>
    <property type="match status" value="1"/>
</dbReference>
<dbReference type="Gene3D" id="3.30.70.580">
    <property type="entry name" value="Pseudouridine synthase I, catalytic domain, N-terminal subdomain"/>
    <property type="match status" value="1"/>
</dbReference>
<dbReference type="InterPro" id="IPR020095">
    <property type="entry name" value="PsdUridine_synth_TruA_C"/>
</dbReference>
<evidence type="ECO:0000259" key="6">
    <source>
        <dbReference type="Pfam" id="PF01416"/>
    </source>
</evidence>
<evidence type="ECO:0000313" key="8">
    <source>
        <dbReference type="Proteomes" id="UP001418796"/>
    </source>
</evidence>
<dbReference type="GO" id="GO:0160147">
    <property type="term" value="F:tRNA pseudouridine(38-40) synthase activity"/>
    <property type="evidence" value="ECO:0007669"/>
    <property type="project" value="UniProtKB-EC"/>
</dbReference>
<gene>
    <name evidence="4 7" type="primary">truA</name>
    <name evidence="7" type="ORF">MKY91_00985</name>
</gene>
<name>A0ABU9VCW7_9BACI</name>
<keyword evidence="3 4" id="KW-0413">Isomerase</keyword>
<dbReference type="EC" id="5.4.99.12" evidence="4"/>
<keyword evidence="2 4" id="KW-0819">tRNA processing</keyword>
<dbReference type="PANTHER" id="PTHR11142">
    <property type="entry name" value="PSEUDOURIDYLATE SYNTHASE"/>
    <property type="match status" value="1"/>
</dbReference>
<protein>
    <recommendedName>
        <fullName evidence="4">tRNA pseudouridine synthase A</fullName>
        <ecNumber evidence="4">5.4.99.12</ecNumber>
    </recommendedName>
    <alternativeName>
        <fullName evidence="4">tRNA pseudouridine(38-40) synthase</fullName>
    </alternativeName>
    <alternativeName>
        <fullName evidence="4">tRNA pseudouridylate synthase I</fullName>
    </alternativeName>
    <alternativeName>
        <fullName evidence="4">tRNA-uridine isomerase I</fullName>
    </alternativeName>
</protein>
<dbReference type="PANTHER" id="PTHR11142:SF0">
    <property type="entry name" value="TRNA PSEUDOURIDINE SYNTHASE-LIKE 1"/>
    <property type="match status" value="1"/>
</dbReference>
<dbReference type="InterPro" id="IPR001406">
    <property type="entry name" value="PsdUridine_synth_TruA"/>
</dbReference>
<comment type="subunit">
    <text evidence="4">Homodimer.</text>
</comment>
<dbReference type="CDD" id="cd02570">
    <property type="entry name" value="PseudoU_synth_EcTruA"/>
    <property type="match status" value="1"/>
</dbReference>
<dbReference type="InterPro" id="IPR020103">
    <property type="entry name" value="PsdUridine_synth_cat_dom_sf"/>
</dbReference>
<comment type="function">
    <text evidence="4">Formation of pseudouridine at positions 38, 39 and 40 in the anticodon stem and loop of transfer RNAs.</text>
</comment>
<proteinExistence type="inferred from homology"/>
<dbReference type="RefSeq" id="WP_343128939.1">
    <property type="nucleotide sequence ID" value="NZ_JBCITK010000001.1"/>
</dbReference>
<sequence length="253" mass="27892">MQRIACKVEYIGTSFAGYQVQPNGRTVQEELERALTKLHRGTPVKVVASGRTDAGVHAVGQVIHFDSAMSIPEDRWPKALNPLLPADIRLAASQHVSETFHARFTTTGKQYRYKVVTQEDVFMRNRATYVPVSLNLEAMREAAQGIVGTYDFSSFCAANTSVQDKVRTVTRCEIIQGGRELEFILEGNGFLYNMVRIAVGTLLEVGTGKRSPADMEGIIAAEDRSAAGKTAPADGLYLWSVMYAEPLFQQAQK</sequence>
<dbReference type="Pfam" id="PF01416">
    <property type="entry name" value="PseudoU_synth_1"/>
    <property type="match status" value="2"/>
</dbReference>
<comment type="catalytic activity">
    <reaction evidence="4 5">
        <text>uridine(38/39/40) in tRNA = pseudouridine(38/39/40) in tRNA</text>
        <dbReference type="Rhea" id="RHEA:22376"/>
        <dbReference type="Rhea" id="RHEA-COMP:10085"/>
        <dbReference type="Rhea" id="RHEA-COMP:10087"/>
        <dbReference type="ChEBI" id="CHEBI:65314"/>
        <dbReference type="ChEBI" id="CHEBI:65315"/>
        <dbReference type="EC" id="5.4.99.12"/>
    </reaction>
</comment>
<comment type="similarity">
    <text evidence="1 4 5">Belongs to the tRNA pseudouridine synthase TruA family.</text>
</comment>
<dbReference type="Gene3D" id="3.30.70.660">
    <property type="entry name" value="Pseudouridine synthase I, catalytic domain, C-terminal subdomain"/>
    <property type="match status" value="1"/>
</dbReference>
<dbReference type="InterPro" id="IPR020097">
    <property type="entry name" value="PsdUridine_synth_TruA_a/b_dom"/>
</dbReference>
<dbReference type="NCBIfam" id="TIGR00071">
    <property type="entry name" value="hisT_truA"/>
    <property type="match status" value="1"/>
</dbReference>
<feature type="active site" description="Nucleophile" evidence="4">
    <location>
        <position position="53"/>
    </location>
</feature>
<dbReference type="InterPro" id="IPR020094">
    <property type="entry name" value="TruA/RsuA/RluB/E/F_N"/>
</dbReference>
<dbReference type="EMBL" id="JBCITK010000001">
    <property type="protein sequence ID" value="MEN0641742.1"/>
    <property type="molecule type" value="Genomic_DNA"/>
</dbReference>
<evidence type="ECO:0000256" key="4">
    <source>
        <dbReference type="HAMAP-Rule" id="MF_00171"/>
    </source>
</evidence>
<evidence type="ECO:0000313" key="7">
    <source>
        <dbReference type="EMBL" id="MEN0641742.1"/>
    </source>
</evidence>
<feature type="domain" description="Pseudouridine synthase I TruA alpha/beta" evidence="6">
    <location>
        <begin position="142"/>
        <end position="243"/>
    </location>
</feature>
<evidence type="ECO:0000256" key="2">
    <source>
        <dbReference type="ARBA" id="ARBA00022694"/>
    </source>
</evidence>
<dbReference type="PIRSF" id="PIRSF001430">
    <property type="entry name" value="tRNA_psdUrid_synth"/>
    <property type="match status" value="1"/>
</dbReference>
<evidence type="ECO:0000256" key="1">
    <source>
        <dbReference type="ARBA" id="ARBA00009375"/>
    </source>
</evidence>
<organism evidence="7 8">
    <name type="scientific">Alkalicoccobacillus gibsonii</name>
    <dbReference type="NCBI Taxonomy" id="79881"/>
    <lineage>
        <taxon>Bacteria</taxon>
        <taxon>Bacillati</taxon>
        <taxon>Bacillota</taxon>
        <taxon>Bacilli</taxon>
        <taxon>Bacillales</taxon>
        <taxon>Bacillaceae</taxon>
        <taxon>Alkalicoccobacillus</taxon>
    </lineage>
</organism>
<evidence type="ECO:0000256" key="3">
    <source>
        <dbReference type="ARBA" id="ARBA00023235"/>
    </source>
</evidence>
<keyword evidence="8" id="KW-1185">Reference proteome</keyword>
<reference evidence="7 8" key="1">
    <citation type="submission" date="2024-03" db="EMBL/GenBank/DDBJ databases">
        <title>Bacilli Hybrid Assemblies.</title>
        <authorList>
            <person name="Kovac J."/>
        </authorList>
    </citation>
    <scope>NUCLEOTIDE SEQUENCE [LARGE SCALE GENOMIC DNA]</scope>
    <source>
        <strain evidence="7 8">FSL R7-0666</strain>
    </source>
</reference>